<evidence type="ECO:0000313" key="1">
    <source>
        <dbReference type="EMBL" id="HJA89647.1"/>
    </source>
</evidence>
<dbReference type="AlphaFoldDB" id="A0A9D2I091"/>
<dbReference type="EMBL" id="DWYW01000048">
    <property type="protein sequence ID" value="HJA89647.1"/>
    <property type="molecule type" value="Genomic_DNA"/>
</dbReference>
<comment type="caution">
    <text evidence="1">The sequence shown here is derived from an EMBL/GenBank/DDBJ whole genome shotgun (WGS) entry which is preliminary data.</text>
</comment>
<organism evidence="1 2">
    <name type="scientific">Candidatus Jeotgalibaca merdavium</name>
    <dbReference type="NCBI Taxonomy" id="2838627"/>
    <lineage>
        <taxon>Bacteria</taxon>
        <taxon>Bacillati</taxon>
        <taxon>Bacillota</taxon>
        <taxon>Bacilli</taxon>
        <taxon>Lactobacillales</taxon>
        <taxon>Carnobacteriaceae</taxon>
        <taxon>Jeotgalibaca</taxon>
    </lineage>
</organism>
<reference evidence="1" key="1">
    <citation type="journal article" date="2021" name="PeerJ">
        <title>Extensive microbial diversity within the chicken gut microbiome revealed by metagenomics and culture.</title>
        <authorList>
            <person name="Gilroy R."/>
            <person name="Ravi A."/>
            <person name="Getino M."/>
            <person name="Pursley I."/>
            <person name="Horton D.L."/>
            <person name="Alikhan N.F."/>
            <person name="Baker D."/>
            <person name="Gharbi K."/>
            <person name="Hall N."/>
            <person name="Watson M."/>
            <person name="Adriaenssens E.M."/>
            <person name="Foster-Nyarko E."/>
            <person name="Jarju S."/>
            <person name="Secka A."/>
            <person name="Antonio M."/>
            <person name="Oren A."/>
            <person name="Chaudhuri R.R."/>
            <person name="La Ragione R."/>
            <person name="Hildebrand F."/>
            <person name="Pallen M.J."/>
        </authorList>
    </citation>
    <scope>NUCLEOTIDE SEQUENCE</scope>
    <source>
        <strain evidence="1">CHK171-505</strain>
    </source>
</reference>
<protein>
    <submittedName>
        <fullName evidence="1">Uncharacterized protein</fullName>
    </submittedName>
</protein>
<dbReference type="Proteomes" id="UP000886856">
    <property type="component" value="Unassembled WGS sequence"/>
</dbReference>
<name>A0A9D2I091_9LACT</name>
<accession>A0A9D2I091</accession>
<gene>
    <name evidence="1" type="ORF">H9948_02540</name>
</gene>
<reference evidence="1" key="2">
    <citation type="submission" date="2021-04" db="EMBL/GenBank/DDBJ databases">
        <authorList>
            <person name="Gilroy R."/>
        </authorList>
    </citation>
    <scope>NUCLEOTIDE SEQUENCE</scope>
    <source>
        <strain evidence="1">CHK171-505</strain>
    </source>
</reference>
<evidence type="ECO:0000313" key="2">
    <source>
        <dbReference type="Proteomes" id="UP000886856"/>
    </source>
</evidence>
<proteinExistence type="predicted"/>
<sequence length="51" mass="5645">MAKLQERCVKFNSKLLVNNTGENLFMDSSFSKLAGYPADSSANSLKEYPVT</sequence>